<dbReference type="RefSeq" id="WP_126783438.1">
    <property type="nucleotide sequence ID" value="NZ_PIQF01000001.1"/>
</dbReference>
<name>A0A432ZH90_9GAMM</name>
<accession>A0A432ZH90</accession>
<proteinExistence type="predicted"/>
<comment type="caution">
    <text evidence="1">The sequence shown here is derived from an EMBL/GenBank/DDBJ whole genome shotgun (WGS) entry which is preliminary data.</text>
</comment>
<evidence type="ECO:0000313" key="2">
    <source>
        <dbReference type="Proteomes" id="UP000287908"/>
    </source>
</evidence>
<dbReference type="Proteomes" id="UP000287908">
    <property type="component" value="Unassembled WGS sequence"/>
</dbReference>
<gene>
    <name evidence="1" type="ORF">CWI81_01350</name>
</gene>
<keyword evidence="2" id="KW-1185">Reference proteome</keyword>
<reference evidence="1 2" key="1">
    <citation type="journal article" date="2011" name="Front. Microbiol.">
        <title>Genomic signatures of strain selection and enhancement in Bacillus atrophaeus var. globigii, a historical biowarfare simulant.</title>
        <authorList>
            <person name="Gibbons H.S."/>
            <person name="Broomall S.M."/>
            <person name="McNew L.A."/>
            <person name="Daligault H."/>
            <person name="Chapman C."/>
            <person name="Bruce D."/>
            <person name="Karavis M."/>
            <person name="Krepps M."/>
            <person name="McGregor P.A."/>
            <person name="Hong C."/>
            <person name="Park K.H."/>
            <person name="Akmal A."/>
            <person name="Feldman A."/>
            <person name="Lin J.S."/>
            <person name="Chang W.E."/>
            <person name="Higgs B.W."/>
            <person name="Demirev P."/>
            <person name="Lindquist J."/>
            <person name="Liem A."/>
            <person name="Fochler E."/>
            <person name="Read T.D."/>
            <person name="Tapia R."/>
            <person name="Johnson S."/>
            <person name="Bishop-Lilly K.A."/>
            <person name="Detter C."/>
            <person name="Han C."/>
            <person name="Sozhamannan S."/>
            <person name="Rosenzweig C.N."/>
            <person name="Skowronski E.W."/>
        </authorList>
    </citation>
    <scope>NUCLEOTIDE SEQUENCE [LARGE SCALE GENOMIC DNA]</scope>
    <source>
        <strain evidence="1 2">CL-SP19</strain>
    </source>
</reference>
<dbReference type="OrthoDB" id="5405867at2"/>
<protein>
    <submittedName>
        <fullName evidence="1">Uncharacterized protein</fullName>
    </submittedName>
</protein>
<evidence type="ECO:0000313" key="1">
    <source>
        <dbReference type="EMBL" id="RUO77170.1"/>
    </source>
</evidence>
<organism evidence="1 2">
    <name type="scientific">Idiomarina seosinensis</name>
    <dbReference type="NCBI Taxonomy" id="281739"/>
    <lineage>
        <taxon>Bacteria</taxon>
        <taxon>Pseudomonadati</taxon>
        <taxon>Pseudomonadota</taxon>
        <taxon>Gammaproteobacteria</taxon>
        <taxon>Alteromonadales</taxon>
        <taxon>Idiomarinaceae</taxon>
        <taxon>Idiomarina</taxon>
    </lineage>
</organism>
<dbReference type="AlphaFoldDB" id="A0A432ZH90"/>
<dbReference type="EMBL" id="PIQF01000001">
    <property type="protein sequence ID" value="RUO77170.1"/>
    <property type="molecule type" value="Genomic_DNA"/>
</dbReference>
<sequence>MTDFEARMRNPASKFATPEEVLNRDDFSKQQKLDILKQWRYDEYETEVADQENMAADHPDRLGEINNLIIKLQES</sequence>